<feature type="compositionally biased region" description="Basic residues" evidence="1">
    <location>
        <begin position="321"/>
        <end position="330"/>
    </location>
</feature>
<evidence type="ECO:0000256" key="2">
    <source>
        <dbReference type="SAM" id="Phobius"/>
    </source>
</evidence>
<name>A0A368TAN1_9ACTN</name>
<comment type="caution">
    <text evidence="3">The sequence shown here is derived from an EMBL/GenBank/DDBJ whole genome shotgun (WGS) entry which is preliminary data.</text>
</comment>
<evidence type="ECO:0000313" key="3">
    <source>
        <dbReference type="EMBL" id="RCV61992.1"/>
    </source>
</evidence>
<feature type="transmembrane region" description="Helical" evidence="2">
    <location>
        <begin position="278"/>
        <end position="296"/>
    </location>
</feature>
<evidence type="ECO:0000256" key="1">
    <source>
        <dbReference type="SAM" id="MobiDB-lite"/>
    </source>
</evidence>
<dbReference type="OrthoDB" id="153031at2"/>
<dbReference type="EMBL" id="QEIN01000012">
    <property type="protein sequence ID" value="RCV61992.1"/>
    <property type="molecule type" value="Genomic_DNA"/>
</dbReference>
<accession>A0A368TAN1</accession>
<proteinExistence type="predicted"/>
<keyword evidence="4" id="KW-1185">Reference proteome</keyword>
<organism evidence="3 4">
    <name type="scientific">Marinitenerispora sediminis</name>
    <dbReference type="NCBI Taxonomy" id="1931232"/>
    <lineage>
        <taxon>Bacteria</taxon>
        <taxon>Bacillati</taxon>
        <taxon>Actinomycetota</taxon>
        <taxon>Actinomycetes</taxon>
        <taxon>Streptosporangiales</taxon>
        <taxon>Nocardiopsidaceae</taxon>
        <taxon>Marinitenerispora</taxon>
    </lineage>
</organism>
<feature type="region of interest" description="Disordered" evidence="1">
    <location>
        <begin position="300"/>
        <end position="330"/>
    </location>
</feature>
<dbReference type="RefSeq" id="WP_114396087.1">
    <property type="nucleotide sequence ID" value="NZ_QEIM01000003.1"/>
</dbReference>
<sequence length="330" mass="36949">MRRTVALVCVTLGVFALALAPMLRFWAAPALMRTPMDYYNEVVNHGENVTYFSAEDLESVEGATVEAYSTFRADVPASDSDVVVWDQFTWVTDVDRDYPIQSTTRRAGHDRFTGQAVECCDPSVNGERVVQRGQVFKFPFLTERRDHEFFDTTTRRTWPIEFEGEETVHGVDTYRFVQVIEPTRVGERTLPRSLLGLEGEGDVTADEMFSLTRTYWIEPTTGIPIDLVEEHHRAVSVDGEERLVLFDGDLRFTEETTEGYIESATPGMTRLPLLRETLPVTLAAAGAALTVLGLVLSAGRRRDGRRPGGEDGSVSAGPARRLGRRARREP</sequence>
<dbReference type="AlphaFoldDB" id="A0A368TAN1"/>
<gene>
    <name evidence="3" type="ORF">DEF24_02880</name>
</gene>
<keyword evidence="2" id="KW-0812">Transmembrane</keyword>
<dbReference type="Proteomes" id="UP000253318">
    <property type="component" value="Unassembled WGS sequence"/>
</dbReference>
<reference evidence="3 4" key="1">
    <citation type="submission" date="2018-04" db="EMBL/GenBank/DDBJ databases">
        <title>Novel actinobacteria from marine sediment.</title>
        <authorList>
            <person name="Ng Z.Y."/>
            <person name="Tan G.Y.A."/>
        </authorList>
    </citation>
    <scope>NUCLEOTIDE SEQUENCE [LARGE SCALE GENOMIC DNA]</scope>
    <source>
        <strain evidence="3 4">TPS81</strain>
    </source>
</reference>
<keyword evidence="2" id="KW-0472">Membrane</keyword>
<keyword evidence="2" id="KW-1133">Transmembrane helix</keyword>
<protein>
    <submittedName>
        <fullName evidence="3">DUF3068 domain-containing protein</fullName>
    </submittedName>
</protein>
<evidence type="ECO:0000313" key="4">
    <source>
        <dbReference type="Proteomes" id="UP000253318"/>
    </source>
</evidence>
<dbReference type="InterPro" id="IPR021424">
    <property type="entry name" value="PorA"/>
</dbReference>
<dbReference type="Pfam" id="PF11271">
    <property type="entry name" value="PorA"/>
    <property type="match status" value="1"/>
</dbReference>